<feature type="compositionally biased region" description="Acidic residues" evidence="4">
    <location>
        <begin position="131"/>
        <end position="149"/>
    </location>
</feature>
<accession>A0ABV6GMR0</accession>
<keyword evidence="1 3" id="KW-0813">Transport</keyword>
<dbReference type="EMBL" id="JBHLVO010000052">
    <property type="protein sequence ID" value="MFC0274904.1"/>
    <property type="molecule type" value="Genomic_DNA"/>
</dbReference>
<sequence length="321" mass="36369">MKKVNIIFVILIFIFLFAGCNKSLTQPEKDITDNEATIEVYATIYPLQDFSEKIGGEFVEVKTIIPPGADAHLFEPTSKDMVKIAESDLFIYMGTGIEGFTNSVTDTLKNDEVDIVKASEGIELIEAVEELDEQNDDKEDHGEEEEQGDFDPHVWLDPIKSIKLAENIKNAFIKLYPAEKEYFEKNYLDVKKDLEDLDFAFKEMVQQSSNKTFVVSHSAYGYWASAYNLKQIGISGLSPTEEPSQKSLKELIDFSKENSISYILFEPNVSNNVAEVVRKEIGAEALTVHNLEALTDEDIKNNEDYFSIMRKNIDTLQEALN</sequence>
<dbReference type="PROSITE" id="PS51257">
    <property type="entry name" value="PROKAR_LIPOPROTEIN"/>
    <property type="match status" value="1"/>
</dbReference>
<dbReference type="InterPro" id="IPR006127">
    <property type="entry name" value="ZnuA-like"/>
</dbReference>
<dbReference type="Gene3D" id="3.40.50.1980">
    <property type="entry name" value="Nitrogenase molybdenum iron protein domain"/>
    <property type="match status" value="2"/>
</dbReference>
<comment type="similarity">
    <text evidence="3">Belongs to the bacterial solute-binding protein 9 family.</text>
</comment>
<dbReference type="CDD" id="cd01017">
    <property type="entry name" value="AdcA"/>
    <property type="match status" value="1"/>
</dbReference>
<dbReference type="PANTHER" id="PTHR42953:SF8">
    <property type="entry name" value="ZINT DOMAIN-CONTAINING PROTEIN"/>
    <property type="match status" value="1"/>
</dbReference>
<dbReference type="SUPFAM" id="SSF53807">
    <property type="entry name" value="Helical backbone' metal receptor"/>
    <property type="match status" value="1"/>
</dbReference>
<dbReference type="PRINTS" id="PR00691">
    <property type="entry name" value="ADHESINB"/>
</dbReference>
<keyword evidence="6" id="KW-1185">Reference proteome</keyword>
<evidence type="ECO:0000313" key="5">
    <source>
        <dbReference type="EMBL" id="MFC0274904.1"/>
    </source>
</evidence>
<evidence type="ECO:0000313" key="6">
    <source>
        <dbReference type="Proteomes" id="UP001589854"/>
    </source>
</evidence>
<organism evidence="5 6">
    <name type="scientific">Metabacillus herbersteinensis</name>
    <dbReference type="NCBI Taxonomy" id="283816"/>
    <lineage>
        <taxon>Bacteria</taxon>
        <taxon>Bacillati</taxon>
        <taxon>Bacillota</taxon>
        <taxon>Bacilli</taxon>
        <taxon>Bacillales</taxon>
        <taxon>Bacillaceae</taxon>
        <taxon>Metabacillus</taxon>
    </lineage>
</organism>
<feature type="region of interest" description="Disordered" evidence="4">
    <location>
        <begin position="131"/>
        <end position="150"/>
    </location>
</feature>
<protein>
    <submittedName>
        <fullName evidence="5">Metal ABC transporter substrate-binding protein</fullName>
    </submittedName>
</protein>
<name>A0ABV6GMR0_9BACI</name>
<keyword evidence="2" id="KW-0732">Signal</keyword>
<dbReference type="Proteomes" id="UP001589854">
    <property type="component" value="Unassembled WGS sequence"/>
</dbReference>
<proteinExistence type="inferred from homology"/>
<dbReference type="InterPro" id="IPR006128">
    <property type="entry name" value="Lipoprotein_PsaA-like"/>
</dbReference>
<dbReference type="PRINTS" id="PR00690">
    <property type="entry name" value="ADHESNFAMILY"/>
</dbReference>
<evidence type="ECO:0000256" key="4">
    <source>
        <dbReference type="SAM" id="MobiDB-lite"/>
    </source>
</evidence>
<dbReference type="RefSeq" id="WP_378939607.1">
    <property type="nucleotide sequence ID" value="NZ_JBHLVO010000052.1"/>
</dbReference>
<dbReference type="PANTHER" id="PTHR42953">
    <property type="entry name" value="HIGH-AFFINITY ZINC UPTAKE SYSTEM PROTEIN ZNUA-RELATED"/>
    <property type="match status" value="1"/>
</dbReference>
<dbReference type="InterPro" id="IPR050492">
    <property type="entry name" value="Bact_metal-bind_prot9"/>
</dbReference>
<reference evidence="5 6" key="1">
    <citation type="submission" date="2024-09" db="EMBL/GenBank/DDBJ databases">
        <authorList>
            <person name="Sun Q."/>
            <person name="Mori K."/>
        </authorList>
    </citation>
    <scope>NUCLEOTIDE SEQUENCE [LARGE SCALE GENOMIC DNA]</scope>
    <source>
        <strain evidence="5 6">CCM 7228</strain>
    </source>
</reference>
<evidence type="ECO:0000256" key="2">
    <source>
        <dbReference type="ARBA" id="ARBA00022729"/>
    </source>
</evidence>
<comment type="caution">
    <text evidence="5">The sequence shown here is derived from an EMBL/GenBank/DDBJ whole genome shotgun (WGS) entry which is preliminary data.</text>
</comment>
<evidence type="ECO:0000256" key="3">
    <source>
        <dbReference type="RuleBase" id="RU003512"/>
    </source>
</evidence>
<dbReference type="Pfam" id="PF01297">
    <property type="entry name" value="ZnuA"/>
    <property type="match status" value="1"/>
</dbReference>
<gene>
    <name evidence="5" type="ORF">ACFFIX_26730</name>
</gene>
<dbReference type="InterPro" id="IPR006129">
    <property type="entry name" value="AdhesinB"/>
</dbReference>
<evidence type="ECO:0000256" key="1">
    <source>
        <dbReference type="ARBA" id="ARBA00022448"/>
    </source>
</evidence>